<sequence>MKFKGCNLLCFIAFIAFIINAISCNDPRIYDKYQNVSLQGWNRRDTLTFDIPRQWEGRYLLFLGIRTAKNFPYRNLSVIVNEQIISVKGRKRTIRYSNCNIIRCKIVNKKGQIIGHENISNNTIRSYIKSFYLKRNDSIHITINHNMNEDVLQSVSNIGITLIKQ</sequence>
<dbReference type="AlphaFoldDB" id="A0A096C8Z9"/>
<comment type="caution">
    <text evidence="2">The sequence shown here is derived from an EMBL/GenBank/DDBJ whole genome shotgun (WGS) entry which is preliminary data.</text>
</comment>
<feature type="signal peptide" evidence="1">
    <location>
        <begin position="1"/>
        <end position="21"/>
    </location>
</feature>
<keyword evidence="3" id="KW-1185">Reference proteome</keyword>
<protein>
    <submittedName>
        <fullName evidence="2">Gliding motility protein GldH</fullName>
    </submittedName>
</protein>
<keyword evidence="1" id="KW-0732">Signal</keyword>
<proteinExistence type="predicted"/>
<reference evidence="2 3" key="1">
    <citation type="submission" date="2014-07" db="EMBL/GenBank/DDBJ databases">
        <authorList>
            <person name="McCorrison J."/>
            <person name="Sanka R."/>
            <person name="Torralba M."/>
            <person name="Gillis M."/>
            <person name="Haft D.H."/>
            <person name="Methe B."/>
            <person name="Sutton G."/>
            <person name="Nelson K.E."/>
        </authorList>
    </citation>
    <scope>NUCLEOTIDE SEQUENCE [LARGE SCALE GENOMIC DNA]</scope>
    <source>
        <strain evidence="2 3">DNF00058</strain>
    </source>
</reference>
<dbReference type="InterPro" id="IPR020018">
    <property type="entry name" value="Motility-assoc_lipoprot_GldH"/>
</dbReference>
<dbReference type="Proteomes" id="UP000029614">
    <property type="component" value="Unassembled WGS sequence"/>
</dbReference>
<accession>A0A096C8Z9</accession>
<dbReference type="EMBL" id="JRNU01000039">
    <property type="protein sequence ID" value="KGF51367.1"/>
    <property type="molecule type" value="Genomic_DNA"/>
</dbReference>
<organism evidence="2 3">
    <name type="scientific">Prevotella amnii DNF00058</name>
    <dbReference type="NCBI Taxonomy" id="1401066"/>
    <lineage>
        <taxon>Bacteria</taxon>
        <taxon>Pseudomonadati</taxon>
        <taxon>Bacteroidota</taxon>
        <taxon>Bacteroidia</taxon>
        <taxon>Bacteroidales</taxon>
        <taxon>Prevotellaceae</taxon>
        <taxon>Prevotella</taxon>
    </lineage>
</organism>
<name>A0A096C8Z9_9BACT</name>
<evidence type="ECO:0000256" key="1">
    <source>
        <dbReference type="SAM" id="SignalP"/>
    </source>
</evidence>
<dbReference type="RefSeq" id="WP_008450113.1">
    <property type="nucleotide sequence ID" value="NZ_JRNU01000039.1"/>
</dbReference>
<gene>
    <name evidence="2" type="ORF">HMPREF9302_07580</name>
</gene>
<feature type="chain" id="PRO_5001917650" evidence="1">
    <location>
        <begin position="22"/>
        <end position="165"/>
    </location>
</feature>
<dbReference type="OrthoDB" id="982482at2"/>
<evidence type="ECO:0000313" key="2">
    <source>
        <dbReference type="EMBL" id="KGF51367.1"/>
    </source>
</evidence>
<dbReference type="Pfam" id="PF14109">
    <property type="entry name" value="GldH_lipo"/>
    <property type="match status" value="1"/>
</dbReference>
<evidence type="ECO:0000313" key="3">
    <source>
        <dbReference type="Proteomes" id="UP000029614"/>
    </source>
</evidence>